<dbReference type="Pfam" id="PF02077">
    <property type="entry name" value="SURF4"/>
    <property type="match status" value="1"/>
</dbReference>
<dbReference type="GO" id="GO:0016020">
    <property type="term" value="C:membrane"/>
    <property type="evidence" value="ECO:0007669"/>
    <property type="project" value="UniProtKB-SubCell"/>
</dbReference>
<keyword evidence="4 6" id="KW-1133">Transmembrane helix</keyword>
<feature type="transmembrane region" description="Helical" evidence="6">
    <location>
        <begin position="69"/>
        <end position="90"/>
    </location>
</feature>
<evidence type="ECO:0000313" key="8">
    <source>
        <dbReference type="Proteomes" id="UP000751190"/>
    </source>
</evidence>
<evidence type="ECO:0000256" key="4">
    <source>
        <dbReference type="ARBA" id="ARBA00022989"/>
    </source>
</evidence>
<evidence type="ECO:0000256" key="5">
    <source>
        <dbReference type="ARBA" id="ARBA00023136"/>
    </source>
</evidence>
<keyword evidence="8" id="KW-1185">Reference proteome</keyword>
<comment type="caution">
    <text evidence="7">The sequence shown here is derived from an EMBL/GenBank/DDBJ whole genome shotgun (WGS) entry which is preliminary data.</text>
</comment>
<evidence type="ECO:0000256" key="1">
    <source>
        <dbReference type="ARBA" id="ARBA00004141"/>
    </source>
</evidence>
<keyword evidence="5 6" id="KW-0472">Membrane</keyword>
<accession>A0A8J5X877</accession>
<feature type="transmembrane region" description="Helical" evidence="6">
    <location>
        <begin position="257"/>
        <end position="278"/>
    </location>
</feature>
<feature type="transmembrane region" description="Helical" evidence="6">
    <location>
        <begin position="201"/>
        <end position="221"/>
    </location>
</feature>
<dbReference type="EMBL" id="JAGTXO010000045">
    <property type="protein sequence ID" value="KAG8459029.1"/>
    <property type="molecule type" value="Genomic_DNA"/>
</dbReference>
<gene>
    <name evidence="7" type="ORF">KFE25_006574</name>
</gene>
<comment type="similarity">
    <text evidence="2">Belongs to the SURF4 family.</text>
</comment>
<evidence type="ECO:0000313" key="7">
    <source>
        <dbReference type="EMBL" id="KAG8459029.1"/>
    </source>
</evidence>
<comment type="subcellular location">
    <subcellularLocation>
        <location evidence="1">Membrane</location>
        <topology evidence="1">Multi-pass membrane protein</topology>
    </subcellularLocation>
</comment>
<name>A0A8J5X877_DIALT</name>
<dbReference type="OrthoDB" id="7859621at2759"/>
<evidence type="ECO:0008006" key="9">
    <source>
        <dbReference type="Google" id="ProtNLM"/>
    </source>
</evidence>
<sequence>MSRFASDLKDVIEDQLERNLSPRKLRRFLEMVGPFLLIVTYAEDALRVVTRWDEQMMYMKMQMKWGRVLSALILAASCLAQAAGSTGVILRRQMRPACYTLLVFTVVQPIVYGQLGDADFVFRSLTQLGGLLLLLRHEDSLGRGTRRQSADLAFAGLGADAAAGGRGVASGARLQLIGRVLLMGIFFLQGGRHLFSRGFALLPALGFCALLSLSALVVIGFKARWSALILATSLGLSNLWMYPFWMVSGRARDFTKYYFFNTLSLMGGLLLLVSYGPGGLSMDHGSKKGI</sequence>
<evidence type="ECO:0000256" key="6">
    <source>
        <dbReference type="SAM" id="Phobius"/>
    </source>
</evidence>
<dbReference type="OMA" id="RHRHFPW"/>
<protein>
    <recommendedName>
        <fullName evidence="9">Surfeit locus protein 4</fullName>
    </recommendedName>
</protein>
<reference evidence="7" key="1">
    <citation type="submission" date="2021-05" db="EMBL/GenBank/DDBJ databases">
        <title>The genome of the haptophyte Pavlova lutheri (Diacronema luteri, Pavlovales) - a model for lipid biosynthesis in eukaryotic algae.</title>
        <authorList>
            <person name="Hulatt C.J."/>
            <person name="Posewitz M.C."/>
        </authorList>
    </citation>
    <scope>NUCLEOTIDE SEQUENCE</scope>
    <source>
        <strain evidence="7">NIVA-4/92</strain>
    </source>
</reference>
<feature type="transmembrane region" description="Helical" evidence="6">
    <location>
        <begin position="228"/>
        <end position="245"/>
    </location>
</feature>
<dbReference type="AlphaFoldDB" id="A0A8J5X877"/>
<evidence type="ECO:0000256" key="2">
    <source>
        <dbReference type="ARBA" id="ARBA00006945"/>
    </source>
</evidence>
<dbReference type="Proteomes" id="UP000751190">
    <property type="component" value="Unassembled WGS sequence"/>
</dbReference>
<keyword evidence="3 6" id="KW-0812">Transmembrane</keyword>
<dbReference type="InterPro" id="IPR002995">
    <property type="entry name" value="Surf4"/>
</dbReference>
<proteinExistence type="inferred from homology"/>
<organism evidence="7 8">
    <name type="scientific">Diacronema lutheri</name>
    <name type="common">Unicellular marine alga</name>
    <name type="synonym">Monochrysis lutheri</name>
    <dbReference type="NCBI Taxonomy" id="2081491"/>
    <lineage>
        <taxon>Eukaryota</taxon>
        <taxon>Haptista</taxon>
        <taxon>Haptophyta</taxon>
        <taxon>Pavlovophyceae</taxon>
        <taxon>Pavlovales</taxon>
        <taxon>Pavlovaceae</taxon>
        <taxon>Diacronema</taxon>
    </lineage>
</organism>
<evidence type="ECO:0000256" key="3">
    <source>
        <dbReference type="ARBA" id="ARBA00022692"/>
    </source>
</evidence>